<dbReference type="Gene3D" id="3.40.50.1820">
    <property type="entry name" value="alpha/beta hydrolase"/>
    <property type="match status" value="1"/>
</dbReference>
<dbReference type="InterPro" id="IPR029058">
    <property type="entry name" value="AB_hydrolase_fold"/>
</dbReference>
<dbReference type="PANTHER" id="PTHR48081">
    <property type="entry name" value="AB HYDROLASE SUPERFAMILY PROTEIN C4A8.06C"/>
    <property type="match status" value="1"/>
</dbReference>
<dbReference type="Proteomes" id="UP001175261">
    <property type="component" value="Unassembled WGS sequence"/>
</dbReference>
<keyword evidence="1" id="KW-0378">Hydrolase</keyword>
<evidence type="ECO:0000313" key="4">
    <source>
        <dbReference type="Proteomes" id="UP001175261"/>
    </source>
</evidence>
<dbReference type="SUPFAM" id="SSF53474">
    <property type="entry name" value="alpha/beta-Hydrolases"/>
    <property type="match status" value="1"/>
</dbReference>
<feature type="domain" description="Alpha/beta hydrolase fold-3" evidence="2">
    <location>
        <begin position="96"/>
        <end position="318"/>
    </location>
</feature>
<sequence>MDFSEYGHPSDEWTAYVAAHPEAEARRMPASGTPRDFQTKTNATRAASAAEAFARSGLASAVRLVDHTFPARDGSQIQARSYHPKKANDGPLLPGFVYYHGGGFVFGTIDTEMYTCASFAAKLGIIVVHICYRHTPEHTYPKAFHDGIDGLIWTADNAEALGIDAANIVTGGFSAGGGVAVAATAAIAGLIRDEPTKVKFTVKGMVLGLPHVLHPHAFPYELFASREATSPVQCADAPVLPKDMVELFTELMQAGERCGDELLNVPLLSHDKLSKLPKTTFLVAGRDPLRDGSLLFAEKLRQVGVPVRVHMFPGLPHGLRRFKGLWSADRFGQVFEQGLQWAMKSTSKGEDAWIIETPPTS</sequence>
<gene>
    <name evidence="3" type="ORF">NLU13_0826</name>
</gene>
<dbReference type="InterPro" id="IPR013094">
    <property type="entry name" value="AB_hydrolase_3"/>
</dbReference>
<reference evidence="3" key="1">
    <citation type="submission" date="2022-10" db="EMBL/GenBank/DDBJ databases">
        <title>Determination and structural analysis of whole genome sequence of Sarocladium strictum F4-1.</title>
        <authorList>
            <person name="Hu L."/>
            <person name="Jiang Y."/>
        </authorList>
    </citation>
    <scope>NUCLEOTIDE SEQUENCE</scope>
    <source>
        <strain evidence="3">F4-1</strain>
    </source>
</reference>
<evidence type="ECO:0000259" key="2">
    <source>
        <dbReference type="Pfam" id="PF07859"/>
    </source>
</evidence>
<dbReference type="EMBL" id="JAPDFR010000001">
    <property type="protein sequence ID" value="KAK0391325.1"/>
    <property type="molecule type" value="Genomic_DNA"/>
</dbReference>
<accession>A0AA39LBS8</accession>
<protein>
    <recommendedName>
        <fullName evidence="2">Alpha/beta hydrolase fold-3 domain-containing protein</fullName>
    </recommendedName>
</protein>
<keyword evidence="4" id="KW-1185">Reference proteome</keyword>
<comment type="caution">
    <text evidence="3">The sequence shown here is derived from an EMBL/GenBank/DDBJ whole genome shotgun (WGS) entry which is preliminary data.</text>
</comment>
<organism evidence="3 4">
    <name type="scientific">Sarocladium strictum</name>
    <name type="common">Black bundle disease fungus</name>
    <name type="synonym">Acremonium strictum</name>
    <dbReference type="NCBI Taxonomy" id="5046"/>
    <lineage>
        <taxon>Eukaryota</taxon>
        <taxon>Fungi</taxon>
        <taxon>Dikarya</taxon>
        <taxon>Ascomycota</taxon>
        <taxon>Pezizomycotina</taxon>
        <taxon>Sordariomycetes</taxon>
        <taxon>Hypocreomycetidae</taxon>
        <taxon>Hypocreales</taxon>
        <taxon>Sarocladiaceae</taxon>
        <taxon>Sarocladium</taxon>
    </lineage>
</organism>
<evidence type="ECO:0000313" key="3">
    <source>
        <dbReference type="EMBL" id="KAK0391325.1"/>
    </source>
</evidence>
<dbReference type="Pfam" id="PF07859">
    <property type="entry name" value="Abhydrolase_3"/>
    <property type="match status" value="1"/>
</dbReference>
<name>A0AA39LBS8_SARSR</name>
<dbReference type="PANTHER" id="PTHR48081:SF8">
    <property type="entry name" value="ALPHA_BETA HYDROLASE FOLD-3 DOMAIN-CONTAINING PROTEIN-RELATED"/>
    <property type="match status" value="1"/>
</dbReference>
<evidence type="ECO:0000256" key="1">
    <source>
        <dbReference type="ARBA" id="ARBA00022801"/>
    </source>
</evidence>
<dbReference type="InterPro" id="IPR050300">
    <property type="entry name" value="GDXG_lipolytic_enzyme"/>
</dbReference>
<dbReference type="AlphaFoldDB" id="A0AA39LBS8"/>
<dbReference type="GO" id="GO:0016787">
    <property type="term" value="F:hydrolase activity"/>
    <property type="evidence" value="ECO:0007669"/>
    <property type="project" value="UniProtKB-KW"/>
</dbReference>
<proteinExistence type="predicted"/>